<comment type="caution">
    <text evidence="2">The sequence shown here is derived from an EMBL/GenBank/DDBJ whole genome shotgun (WGS) entry which is preliminary data.</text>
</comment>
<keyword evidence="1" id="KW-0472">Membrane</keyword>
<name>A0ABP7ENJ7_9GAMM</name>
<dbReference type="Proteomes" id="UP001501479">
    <property type="component" value="Unassembled WGS sequence"/>
</dbReference>
<feature type="transmembrane region" description="Helical" evidence="1">
    <location>
        <begin position="12"/>
        <end position="35"/>
    </location>
</feature>
<keyword evidence="3" id="KW-1185">Reference proteome</keyword>
<evidence type="ECO:0000313" key="3">
    <source>
        <dbReference type="Proteomes" id="UP001501479"/>
    </source>
</evidence>
<gene>
    <name evidence="2" type="ORF">GCM10022421_32180</name>
</gene>
<organism evidence="2 3">
    <name type="scientific">Oceanisphaera sediminis</name>
    <dbReference type="NCBI Taxonomy" id="981381"/>
    <lineage>
        <taxon>Bacteria</taxon>
        <taxon>Pseudomonadati</taxon>
        <taxon>Pseudomonadota</taxon>
        <taxon>Gammaproteobacteria</taxon>
        <taxon>Aeromonadales</taxon>
        <taxon>Aeromonadaceae</taxon>
        <taxon>Oceanisphaera</taxon>
    </lineage>
</organism>
<evidence type="ECO:0000313" key="2">
    <source>
        <dbReference type="EMBL" id="GAA3721212.1"/>
    </source>
</evidence>
<dbReference type="EMBL" id="BAABDS010000046">
    <property type="protein sequence ID" value="GAA3721212.1"/>
    <property type="molecule type" value="Genomic_DNA"/>
</dbReference>
<accession>A0ABP7ENJ7</accession>
<reference evidence="3" key="1">
    <citation type="journal article" date="2019" name="Int. J. Syst. Evol. Microbiol.">
        <title>The Global Catalogue of Microorganisms (GCM) 10K type strain sequencing project: providing services to taxonomists for standard genome sequencing and annotation.</title>
        <authorList>
            <consortium name="The Broad Institute Genomics Platform"/>
            <consortium name="The Broad Institute Genome Sequencing Center for Infectious Disease"/>
            <person name="Wu L."/>
            <person name="Ma J."/>
        </authorList>
    </citation>
    <scope>NUCLEOTIDE SEQUENCE [LARGE SCALE GENOMIC DNA]</scope>
    <source>
        <strain evidence="3">JCM 17329</strain>
    </source>
</reference>
<sequence>MPEKDPNLWALLAAWLAHHSPTIYGFSLAVGVAIVRVIYGGGTVRQMILEGALCGLLSLTLTSGLDLIGLPISAAAFVGGMVGFIGTEAVREFAMKWIGTKVED</sequence>
<dbReference type="Pfam" id="PF05106">
    <property type="entry name" value="Phage_holin_3_1"/>
    <property type="match status" value="1"/>
</dbReference>
<protein>
    <recommendedName>
        <fullName evidence="4">Phage holin, lambda family</fullName>
    </recommendedName>
</protein>
<keyword evidence="1" id="KW-0812">Transmembrane</keyword>
<dbReference type="RefSeq" id="WP_344965784.1">
    <property type="nucleotide sequence ID" value="NZ_BAABDS010000046.1"/>
</dbReference>
<dbReference type="NCBIfam" id="TIGR01594">
    <property type="entry name" value="holin_lambda"/>
    <property type="match status" value="1"/>
</dbReference>
<keyword evidence="1" id="KW-1133">Transmembrane helix</keyword>
<evidence type="ECO:0000256" key="1">
    <source>
        <dbReference type="SAM" id="Phobius"/>
    </source>
</evidence>
<dbReference type="InterPro" id="IPR006481">
    <property type="entry name" value="Phage_lambda_GpS_holin"/>
</dbReference>
<proteinExistence type="predicted"/>
<evidence type="ECO:0008006" key="4">
    <source>
        <dbReference type="Google" id="ProtNLM"/>
    </source>
</evidence>